<dbReference type="Gene3D" id="1.10.10.10">
    <property type="entry name" value="Winged helix-like DNA-binding domain superfamily/Winged helix DNA-binding domain"/>
    <property type="match status" value="2"/>
</dbReference>
<evidence type="ECO:0000259" key="4">
    <source>
        <dbReference type="PROSITE" id="PS51118"/>
    </source>
</evidence>
<dbReference type="PROSITE" id="PS51118">
    <property type="entry name" value="HTH_HXLR"/>
    <property type="match status" value="2"/>
</dbReference>
<keyword evidence="2" id="KW-0238">DNA-binding</keyword>
<dbReference type="PANTHER" id="PTHR33204">
    <property type="entry name" value="TRANSCRIPTIONAL REGULATOR, MARR FAMILY"/>
    <property type="match status" value="1"/>
</dbReference>
<dbReference type="Pfam" id="PF01638">
    <property type="entry name" value="HxlR"/>
    <property type="match status" value="2"/>
</dbReference>
<evidence type="ECO:0000256" key="1">
    <source>
        <dbReference type="ARBA" id="ARBA00023015"/>
    </source>
</evidence>
<proteinExistence type="predicted"/>
<keyword evidence="6" id="KW-1185">Reference proteome</keyword>
<reference evidence="5" key="1">
    <citation type="submission" date="2021-01" db="EMBL/GenBank/DDBJ databases">
        <title>Whole genome shotgun sequence of Sinosporangium siamense NBRC 109515.</title>
        <authorList>
            <person name="Komaki H."/>
            <person name="Tamura T."/>
        </authorList>
    </citation>
    <scope>NUCLEOTIDE SEQUENCE</scope>
    <source>
        <strain evidence="5">NBRC 109515</strain>
    </source>
</reference>
<dbReference type="Proteomes" id="UP000606172">
    <property type="component" value="Unassembled WGS sequence"/>
</dbReference>
<keyword evidence="3" id="KW-0804">Transcription</keyword>
<sequence>MGKAGKPRGGVGQALLALGDQWSLLILQRAFLKHTRRFAEWREELAVSESVLAGRLKEMVAGKLLAPSPYRAEGRGRTEYLLTEQAQELWTFLTAIWSWERRWVERPHKLPDMVHERCHARTDAELGCGACGKAPVTARDTFTERGAANTFSDIAVHRLHRRTVRENAPRNPLSYLPETMEILGDRWSTVILAAAFLRMRRFADFQNELGVAPSILSNRLRRFCELGVLTRHNVGGRGHEYRLTDKGLAFFPVFAFLVDWAQRWYTAEPETEIIIMHTACGKPMTPFFRCRHCHEPLVRQEIHFDLSAIASPIANTEDRAGARSLR</sequence>
<feature type="domain" description="HTH hxlR-type" evidence="4">
    <location>
        <begin position="6"/>
        <end position="108"/>
    </location>
</feature>
<evidence type="ECO:0000256" key="2">
    <source>
        <dbReference type="ARBA" id="ARBA00023125"/>
    </source>
</evidence>
<dbReference type="InterPro" id="IPR036390">
    <property type="entry name" value="WH_DNA-bd_sf"/>
</dbReference>
<feature type="domain" description="HTH hxlR-type" evidence="4">
    <location>
        <begin position="171"/>
        <end position="269"/>
    </location>
</feature>
<keyword evidence="1" id="KW-0805">Transcription regulation</keyword>
<dbReference type="InterPro" id="IPR002577">
    <property type="entry name" value="HTH_HxlR"/>
</dbReference>
<dbReference type="GO" id="GO:0003677">
    <property type="term" value="F:DNA binding"/>
    <property type="evidence" value="ECO:0007669"/>
    <property type="project" value="UniProtKB-KW"/>
</dbReference>
<protein>
    <submittedName>
        <fullName evidence="5">HxlR family transcriptional regulator</fullName>
    </submittedName>
</protein>
<dbReference type="EMBL" id="BOOW01000032">
    <property type="protein sequence ID" value="GII95021.1"/>
    <property type="molecule type" value="Genomic_DNA"/>
</dbReference>
<evidence type="ECO:0000313" key="6">
    <source>
        <dbReference type="Proteomes" id="UP000606172"/>
    </source>
</evidence>
<dbReference type="PANTHER" id="PTHR33204:SF18">
    <property type="entry name" value="TRANSCRIPTIONAL REGULATORY PROTEIN"/>
    <property type="match status" value="1"/>
</dbReference>
<evidence type="ECO:0000256" key="3">
    <source>
        <dbReference type="ARBA" id="ARBA00023163"/>
    </source>
</evidence>
<name>A0A919RMR1_9ACTN</name>
<comment type="caution">
    <text evidence="5">The sequence shown here is derived from an EMBL/GenBank/DDBJ whole genome shotgun (WGS) entry which is preliminary data.</text>
</comment>
<gene>
    <name evidence="5" type="ORF">Ssi02_52520</name>
</gene>
<dbReference type="RefSeq" id="WP_204030053.1">
    <property type="nucleotide sequence ID" value="NZ_BOOW01000032.1"/>
</dbReference>
<dbReference type="InterPro" id="IPR036388">
    <property type="entry name" value="WH-like_DNA-bd_sf"/>
</dbReference>
<dbReference type="SUPFAM" id="SSF46785">
    <property type="entry name" value="Winged helix' DNA-binding domain"/>
    <property type="match status" value="2"/>
</dbReference>
<evidence type="ECO:0000313" key="5">
    <source>
        <dbReference type="EMBL" id="GII95021.1"/>
    </source>
</evidence>
<accession>A0A919RMR1</accession>
<organism evidence="5 6">
    <name type="scientific">Sinosporangium siamense</name>
    <dbReference type="NCBI Taxonomy" id="1367973"/>
    <lineage>
        <taxon>Bacteria</taxon>
        <taxon>Bacillati</taxon>
        <taxon>Actinomycetota</taxon>
        <taxon>Actinomycetes</taxon>
        <taxon>Streptosporangiales</taxon>
        <taxon>Streptosporangiaceae</taxon>
        <taxon>Sinosporangium</taxon>
    </lineage>
</organism>
<dbReference type="AlphaFoldDB" id="A0A919RMR1"/>